<dbReference type="InterPro" id="IPR011990">
    <property type="entry name" value="TPR-like_helical_dom_sf"/>
</dbReference>
<organism evidence="2 3">
    <name type="scientific">Daucus carota subsp. sativus</name>
    <name type="common">Carrot</name>
    <dbReference type="NCBI Taxonomy" id="79200"/>
    <lineage>
        <taxon>Eukaryota</taxon>
        <taxon>Viridiplantae</taxon>
        <taxon>Streptophyta</taxon>
        <taxon>Embryophyta</taxon>
        <taxon>Tracheophyta</taxon>
        <taxon>Spermatophyta</taxon>
        <taxon>Magnoliopsida</taxon>
        <taxon>eudicotyledons</taxon>
        <taxon>Gunneridae</taxon>
        <taxon>Pentapetalae</taxon>
        <taxon>asterids</taxon>
        <taxon>campanulids</taxon>
        <taxon>Apiales</taxon>
        <taxon>Apiaceae</taxon>
        <taxon>Apioideae</taxon>
        <taxon>Scandiceae</taxon>
        <taxon>Daucinae</taxon>
        <taxon>Daucus</taxon>
        <taxon>Daucus sect. Daucus</taxon>
    </lineage>
</organism>
<dbReference type="AlphaFoldDB" id="A0AAF1B022"/>
<dbReference type="InterPro" id="IPR044534">
    <property type="entry name" value="TTL1-4"/>
</dbReference>
<dbReference type="PANTHER" id="PTHR46050:SF18">
    <property type="entry name" value="TETRATRICOPEPTIDE REPEAT (TPR)-LIKE SUPERFAMILY PROTEIN"/>
    <property type="match status" value="1"/>
</dbReference>
<evidence type="ECO:0000313" key="2">
    <source>
        <dbReference type="EMBL" id="WOH01010.1"/>
    </source>
</evidence>
<dbReference type="Gene3D" id="1.25.40.10">
    <property type="entry name" value="Tetratricopeptide repeat domain"/>
    <property type="match status" value="2"/>
</dbReference>
<dbReference type="GO" id="GO:0005737">
    <property type="term" value="C:cytoplasm"/>
    <property type="evidence" value="ECO:0007669"/>
    <property type="project" value="TreeGrafter"/>
</dbReference>
<protein>
    <submittedName>
        <fullName evidence="2">Uncharacterized protein</fullName>
    </submittedName>
</protein>
<name>A0AAF1B022_DAUCS</name>
<reference evidence="2" key="2">
    <citation type="submission" date="2022-03" db="EMBL/GenBank/DDBJ databases">
        <title>Draft title - Genomic analysis of global carrot germplasm unveils the trajectory of domestication and the origin of high carotenoid orange carrot.</title>
        <authorList>
            <person name="Iorizzo M."/>
            <person name="Ellison S."/>
            <person name="Senalik D."/>
            <person name="Macko-Podgorni A."/>
            <person name="Grzebelus D."/>
            <person name="Bostan H."/>
            <person name="Rolling W."/>
            <person name="Curaba J."/>
            <person name="Simon P."/>
        </authorList>
    </citation>
    <scope>NUCLEOTIDE SEQUENCE</scope>
    <source>
        <tissue evidence="2">Leaf</tissue>
    </source>
</reference>
<feature type="repeat" description="TPR" evidence="1">
    <location>
        <begin position="43"/>
        <end position="76"/>
    </location>
</feature>
<evidence type="ECO:0000313" key="3">
    <source>
        <dbReference type="Proteomes" id="UP000077755"/>
    </source>
</evidence>
<dbReference type="InterPro" id="IPR019734">
    <property type="entry name" value="TPR_rpt"/>
</dbReference>
<dbReference type="PROSITE" id="PS50005">
    <property type="entry name" value="TPR"/>
    <property type="match status" value="1"/>
</dbReference>
<keyword evidence="3" id="KW-1185">Reference proteome</keyword>
<accession>A0AAF1B022</accession>
<sequence length="137" mass="14859">MHLTKSKEARTVRDWESVEEEIHLAISSGVDSSPQFLGATGCSDLLTTKAQVYMAAGRFEEAVAAAQCAAKLDPTEEAKATAERALALPSARSEGNQLFKASRFSDALKVYAEGLQHQALNSVLLCNRHQHTCQQIV</sequence>
<proteinExistence type="predicted"/>
<reference evidence="2" key="1">
    <citation type="journal article" date="2016" name="Nat. Genet.">
        <title>A high-quality carrot genome assembly provides new insights into carotenoid accumulation and asterid genome evolution.</title>
        <authorList>
            <person name="Iorizzo M."/>
            <person name="Ellison S."/>
            <person name="Senalik D."/>
            <person name="Zeng P."/>
            <person name="Satapoomin P."/>
            <person name="Huang J."/>
            <person name="Bowman M."/>
            <person name="Iovene M."/>
            <person name="Sanseverino W."/>
            <person name="Cavagnaro P."/>
            <person name="Yildiz M."/>
            <person name="Macko-Podgorni A."/>
            <person name="Moranska E."/>
            <person name="Grzebelus E."/>
            <person name="Grzebelus D."/>
            <person name="Ashrafi H."/>
            <person name="Zheng Z."/>
            <person name="Cheng S."/>
            <person name="Spooner D."/>
            <person name="Van Deynze A."/>
            <person name="Simon P."/>
        </authorList>
    </citation>
    <scope>NUCLEOTIDE SEQUENCE</scope>
    <source>
        <tissue evidence="2">Leaf</tissue>
    </source>
</reference>
<gene>
    <name evidence="2" type="ORF">DCAR_0520388</name>
</gene>
<dbReference type="EMBL" id="CP093347">
    <property type="protein sequence ID" value="WOH01010.1"/>
    <property type="molecule type" value="Genomic_DNA"/>
</dbReference>
<dbReference type="PANTHER" id="PTHR46050">
    <property type="entry name" value="TPR REPEAT-CONTAINING THIOREDOXIN"/>
    <property type="match status" value="1"/>
</dbReference>
<keyword evidence="1" id="KW-0802">TPR repeat</keyword>
<dbReference type="Proteomes" id="UP000077755">
    <property type="component" value="Chromosome 5"/>
</dbReference>
<dbReference type="SUPFAM" id="SSF48452">
    <property type="entry name" value="TPR-like"/>
    <property type="match status" value="1"/>
</dbReference>
<evidence type="ECO:0000256" key="1">
    <source>
        <dbReference type="PROSITE-ProRule" id="PRU00339"/>
    </source>
</evidence>